<gene>
    <name evidence="1" type="ORF">QVN81_10085</name>
    <name evidence="2" type="ORF">QVN84_04220</name>
</gene>
<dbReference type="EMBL" id="JAUEIF010000002">
    <property type="protein sequence ID" value="MDN0024730.1"/>
    <property type="molecule type" value="Genomic_DNA"/>
</dbReference>
<protein>
    <submittedName>
        <fullName evidence="2">Uncharacterized protein</fullName>
    </submittedName>
</protein>
<dbReference type="Proteomes" id="UP001168478">
    <property type="component" value="Unassembled WGS sequence"/>
</dbReference>
<dbReference type="EMBL" id="JAUEIE010000011">
    <property type="protein sequence ID" value="MDN0023367.1"/>
    <property type="molecule type" value="Genomic_DNA"/>
</dbReference>
<dbReference type="RefSeq" id="WP_289825783.1">
    <property type="nucleotide sequence ID" value="NZ_JAUEIE010000011.1"/>
</dbReference>
<reference evidence="2" key="1">
    <citation type="submission" date="2023-06" db="EMBL/GenBank/DDBJ databases">
        <authorList>
            <person name="Zeman M."/>
            <person name="Kubasova T."/>
            <person name="Jahodarova E."/>
            <person name="Nykrynova M."/>
            <person name="Rychlik I."/>
        </authorList>
    </citation>
    <scope>NUCLEOTIDE SEQUENCE</scope>
    <source>
        <strain evidence="2">ET15</strain>
        <strain evidence="1">ET37</strain>
    </source>
</reference>
<comment type="caution">
    <text evidence="2">The sequence shown here is derived from an EMBL/GenBank/DDBJ whole genome shotgun (WGS) entry which is preliminary data.</text>
</comment>
<keyword evidence="3" id="KW-1185">Reference proteome</keyword>
<evidence type="ECO:0000313" key="2">
    <source>
        <dbReference type="EMBL" id="MDN0024730.1"/>
    </source>
</evidence>
<dbReference type="AlphaFoldDB" id="A0AAW7JPC6"/>
<evidence type="ECO:0000313" key="4">
    <source>
        <dbReference type="Proteomes" id="UP001168478"/>
    </source>
</evidence>
<sequence>MKTERYLEEDFEGFVEDLIKSGRLEDKEFGISKRMLDKGYGSLSDKQKYVFDKMIDSNSVEECKRCACDIPWCEMLEALDNGGYCNYCQHMMEKLENE</sequence>
<evidence type="ECO:0000313" key="3">
    <source>
        <dbReference type="Proteomes" id="UP001167831"/>
    </source>
</evidence>
<accession>A0AAW7JPC6</accession>
<proteinExistence type="predicted"/>
<organism evidence="2 4">
    <name type="scientific">Leyella lascolaii</name>
    <dbReference type="NCBI Taxonomy" id="1776379"/>
    <lineage>
        <taxon>Bacteria</taxon>
        <taxon>Pseudomonadati</taxon>
        <taxon>Bacteroidota</taxon>
        <taxon>Bacteroidia</taxon>
        <taxon>Bacteroidales</taxon>
        <taxon>Prevotellaceae</taxon>
        <taxon>Leyella</taxon>
    </lineage>
</organism>
<name>A0AAW7JPC6_9BACT</name>
<reference evidence="2" key="2">
    <citation type="submission" date="2023-08" db="EMBL/GenBank/DDBJ databases">
        <title>Identification and characterization of horizontal gene transfer across gut microbiota members of farm animals based on homology search.</title>
        <authorList>
            <person name="Schwarzerova J."/>
            <person name="Nykrynova M."/>
            <person name="Jureckova K."/>
            <person name="Cejkova D."/>
            <person name="Rychlik I."/>
        </authorList>
    </citation>
    <scope>NUCLEOTIDE SEQUENCE</scope>
    <source>
        <strain evidence="2">ET15</strain>
        <strain evidence="1">ET37</strain>
    </source>
</reference>
<dbReference type="Proteomes" id="UP001167831">
    <property type="component" value="Unassembled WGS sequence"/>
</dbReference>
<evidence type="ECO:0000313" key="1">
    <source>
        <dbReference type="EMBL" id="MDN0023367.1"/>
    </source>
</evidence>